<dbReference type="GO" id="GO:0030435">
    <property type="term" value="P:sporulation resulting in formation of a cellular spore"/>
    <property type="evidence" value="ECO:0007669"/>
    <property type="project" value="UniProtKB-KW"/>
</dbReference>
<dbReference type="Proteomes" id="UP001056756">
    <property type="component" value="Chromosome"/>
</dbReference>
<dbReference type="KEGG" id="plig:NAG76_08825"/>
<evidence type="ECO:0000256" key="1">
    <source>
        <dbReference type="ARBA" id="ARBA00022969"/>
    </source>
</evidence>
<protein>
    <submittedName>
        <fullName evidence="3">Small acid-soluble spore protein P</fullName>
    </submittedName>
</protein>
<keyword evidence="1" id="KW-0749">Sporulation</keyword>
<sequence length="51" mass="5393">MNKDKNAPANPHYADTHAKPSNPGNEPLSGSKKVKNKNHSHSAPSEGAGHH</sequence>
<proteinExistence type="predicted"/>
<dbReference type="InterPro" id="IPR012614">
    <property type="entry name" value="SASP_SspP"/>
</dbReference>
<evidence type="ECO:0000256" key="2">
    <source>
        <dbReference type="SAM" id="MobiDB-lite"/>
    </source>
</evidence>
<name>A0A9J6ZJQ1_9BACL</name>
<reference evidence="3" key="1">
    <citation type="submission" date="2022-05" db="EMBL/GenBank/DDBJ databases">
        <title>Novel bacterial taxa in a minimal lignocellulolytic consortium and its capacity to transform plastics disclosed by genome-resolved metagenomics.</title>
        <authorList>
            <person name="Rodriguez C.A.D."/>
            <person name="Diaz-Garcia L."/>
            <person name="Herrera K."/>
            <person name="Tarazona N.A."/>
            <person name="Sproer C."/>
            <person name="Overmann J."/>
            <person name="Jimenez D.J."/>
        </authorList>
    </citation>
    <scope>NUCLEOTIDE SEQUENCE</scope>
    <source>
        <strain evidence="3">MAG5</strain>
    </source>
</reference>
<dbReference type="EMBL" id="CP097899">
    <property type="protein sequence ID" value="URN96300.1"/>
    <property type="molecule type" value="Genomic_DNA"/>
</dbReference>
<accession>A0A9J6ZJQ1</accession>
<evidence type="ECO:0000313" key="3">
    <source>
        <dbReference type="EMBL" id="URN96300.1"/>
    </source>
</evidence>
<organism evidence="3 4">
    <name type="scientific">Candidatus Pristimantibacillus lignocellulolyticus</name>
    <dbReference type="NCBI Taxonomy" id="2994561"/>
    <lineage>
        <taxon>Bacteria</taxon>
        <taxon>Bacillati</taxon>
        <taxon>Bacillota</taxon>
        <taxon>Bacilli</taxon>
        <taxon>Bacillales</taxon>
        <taxon>Paenibacillaceae</taxon>
        <taxon>Candidatus Pristimantibacillus</taxon>
    </lineage>
</organism>
<dbReference type="AlphaFoldDB" id="A0A9J6ZJQ1"/>
<feature type="region of interest" description="Disordered" evidence="2">
    <location>
        <begin position="1"/>
        <end position="51"/>
    </location>
</feature>
<dbReference type="Pfam" id="PF08179">
    <property type="entry name" value="SspP"/>
    <property type="match status" value="1"/>
</dbReference>
<gene>
    <name evidence="3" type="ORF">NAG76_08825</name>
</gene>
<evidence type="ECO:0000313" key="4">
    <source>
        <dbReference type="Proteomes" id="UP001056756"/>
    </source>
</evidence>